<organism evidence="2 3">
    <name type="scientific">Ceraceosorus guamensis</name>
    <dbReference type="NCBI Taxonomy" id="1522189"/>
    <lineage>
        <taxon>Eukaryota</taxon>
        <taxon>Fungi</taxon>
        <taxon>Dikarya</taxon>
        <taxon>Basidiomycota</taxon>
        <taxon>Ustilaginomycotina</taxon>
        <taxon>Exobasidiomycetes</taxon>
        <taxon>Ceraceosorales</taxon>
        <taxon>Ceraceosoraceae</taxon>
        <taxon>Ceraceosorus</taxon>
    </lineage>
</organism>
<name>A0A316W579_9BASI</name>
<evidence type="ECO:0000256" key="1">
    <source>
        <dbReference type="SAM" id="Phobius"/>
    </source>
</evidence>
<reference evidence="2 3" key="1">
    <citation type="journal article" date="2018" name="Mol. Biol. Evol.">
        <title>Broad Genomic Sampling Reveals a Smut Pathogenic Ancestry of the Fungal Clade Ustilaginomycotina.</title>
        <authorList>
            <person name="Kijpornyongpan T."/>
            <person name="Mondo S.J."/>
            <person name="Barry K."/>
            <person name="Sandor L."/>
            <person name="Lee J."/>
            <person name="Lipzen A."/>
            <person name="Pangilinan J."/>
            <person name="LaButti K."/>
            <person name="Hainaut M."/>
            <person name="Henrissat B."/>
            <person name="Grigoriev I.V."/>
            <person name="Spatafora J.W."/>
            <person name="Aime M.C."/>
        </authorList>
    </citation>
    <scope>NUCLEOTIDE SEQUENCE [LARGE SCALE GENOMIC DNA]</scope>
    <source>
        <strain evidence="2 3">MCA 4658</strain>
    </source>
</reference>
<dbReference type="InParanoid" id="A0A316W579"/>
<keyword evidence="3" id="KW-1185">Reference proteome</keyword>
<feature type="transmembrane region" description="Helical" evidence="1">
    <location>
        <begin position="120"/>
        <end position="138"/>
    </location>
</feature>
<keyword evidence="1" id="KW-1133">Transmembrane helix</keyword>
<accession>A0A316W579</accession>
<protein>
    <submittedName>
        <fullName evidence="2">Uncharacterized protein</fullName>
    </submittedName>
</protein>
<dbReference type="GeneID" id="37032941"/>
<gene>
    <name evidence="2" type="ORF">IE81DRAFT_224115</name>
</gene>
<evidence type="ECO:0000313" key="2">
    <source>
        <dbReference type="EMBL" id="PWN44969.1"/>
    </source>
</evidence>
<dbReference type="Proteomes" id="UP000245783">
    <property type="component" value="Unassembled WGS sequence"/>
</dbReference>
<evidence type="ECO:0000313" key="3">
    <source>
        <dbReference type="Proteomes" id="UP000245783"/>
    </source>
</evidence>
<dbReference type="AlphaFoldDB" id="A0A316W579"/>
<dbReference type="RefSeq" id="XP_025372129.1">
    <property type="nucleotide sequence ID" value="XM_025511071.1"/>
</dbReference>
<keyword evidence="1" id="KW-0472">Membrane</keyword>
<dbReference type="EMBL" id="KZ819357">
    <property type="protein sequence ID" value="PWN44969.1"/>
    <property type="molecule type" value="Genomic_DNA"/>
</dbReference>
<proteinExistence type="predicted"/>
<keyword evidence="1" id="KW-0812">Transmembrane</keyword>
<sequence length="159" mass="17667">MRRPTMRHVPSCTSCEPTRYDTNRLIMIAFIRGVEMMIHVHSVRCPFPLIFTFTLMARPEKGSAKGNVPSHDLTGAGPPIGRAPVDVDRKHGHGKLAHQTTTVWALSSARYNWRIHKAQLLTYFVNLAGTTVWSAWIAKAKDSLASLGDCQTENSRAGI</sequence>